<evidence type="ECO:0000313" key="1">
    <source>
        <dbReference type="EMBL" id="KAH9304374.1"/>
    </source>
</evidence>
<dbReference type="EMBL" id="JAHRHJ020000008">
    <property type="protein sequence ID" value="KAH9304374.1"/>
    <property type="molecule type" value="Genomic_DNA"/>
</dbReference>
<feature type="non-terminal residue" evidence="1">
    <location>
        <position position="83"/>
    </location>
</feature>
<dbReference type="AlphaFoldDB" id="A0AA38FFH6"/>
<sequence length="83" mass="8838">GVEKVHVLEMNLVEMVVEISGVGVVICVIDANVGERINVRDVGIGVNINGVKIGAKDELNLVDLEIIEVDKLDGIIKFDADGV</sequence>
<name>A0AA38FFH6_TAXCH</name>
<proteinExistence type="predicted"/>
<gene>
    <name evidence="1" type="ORF">KI387_008778</name>
</gene>
<evidence type="ECO:0000313" key="2">
    <source>
        <dbReference type="Proteomes" id="UP000824469"/>
    </source>
</evidence>
<reference evidence="1 2" key="1">
    <citation type="journal article" date="2021" name="Nat. Plants">
        <title>The Taxus genome provides insights into paclitaxel biosynthesis.</title>
        <authorList>
            <person name="Xiong X."/>
            <person name="Gou J."/>
            <person name="Liao Q."/>
            <person name="Li Y."/>
            <person name="Zhou Q."/>
            <person name="Bi G."/>
            <person name="Li C."/>
            <person name="Du R."/>
            <person name="Wang X."/>
            <person name="Sun T."/>
            <person name="Guo L."/>
            <person name="Liang H."/>
            <person name="Lu P."/>
            <person name="Wu Y."/>
            <person name="Zhang Z."/>
            <person name="Ro D.K."/>
            <person name="Shang Y."/>
            <person name="Huang S."/>
            <person name="Yan J."/>
        </authorList>
    </citation>
    <scope>NUCLEOTIDE SEQUENCE [LARGE SCALE GENOMIC DNA]</scope>
    <source>
        <strain evidence="1">Ta-2019</strain>
    </source>
</reference>
<protein>
    <submittedName>
        <fullName evidence="1">Uncharacterized protein</fullName>
    </submittedName>
</protein>
<dbReference type="Proteomes" id="UP000824469">
    <property type="component" value="Unassembled WGS sequence"/>
</dbReference>
<organism evidence="1 2">
    <name type="scientific">Taxus chinensis</name>
    <name type="common">Chinese yew</name>
    <name type="synonym">Taxus wallichiana var. chinensis</name>
    <dbReference type="NCBI Taxonomy" id="29808"/>
    <lineage>
        <taxon>Eukaryota</taxon>
        <taxon>Viridiplantae</taxon>
        <taxon>Streptophyta</taxon>
        <taxon>Embryophyta</taxon>
        <taxon>Tracheophyta</taxon>
        <taxon>Spermatophyta</taxon>
        <taxon>Pinopsida</taxon>
        <taxon>Pinidae</taxon>
        <taxon>Conifers II</taxon>
        <taxon>Cupressales</taxon>
        <taxon>Taxaceae</taxon>
        <taxon>Taxus</taxon>
    </lineage>
</organism>
<keyword evidence="2" id="KW-1185">Reference proteome</keyword>
<comment type="caution">
    <text evidence="1">The sequence shown here is derived from an EMBL/GenBank/DDBJ whole genome shotgun (WGS) entry which is preliminary data.</text>
</comment>
<feature type="non-terminal residue" evidence="1">
    <location>
        <position position="1"/>
    </location>
</feature>
<accession>A0AA38FFH6</accession>